<dbReference type="AlphaFoldDB" id="A0A8X6T191"/>
<dbReference type="PANTHER" id="PTHR33309:SF3">
    <property type="entry name" value="CCHC-TYPE DOMAIN-CONTAINING PROTEIN"/>
    <property type="match status" value="1"/>
</dbReference>
<accession>A0A8X6T191</accession>
<organism evidence="2 3">
    <name type="scientific">Trichonephila clavipes</name>
    <name type="common">Golden silk orbweaver</name>
    <name type="synonym">Nephila clavipes</name>
    <dbReference type="NCBI Taxonomy" id="2585209"/>
    <lineage>
        <taxon>Eukaryota</taxon>
        <taxon>Metazoa</taxon>
        <taxon>Ecdysozoa</taxon>
        <taxon>Arthropoda</taxon>
        <taxon>Chelicerata</taxon>
        <taxon>Arachnida</taxon>
        <taxon>Araneae</taxon>
        <taxon>Araneomorphae</taxon>
        <taxon>Entelegynae</taxon>
        <taxon>Araneoidea</taxon>
        <taxon>Nephilidae</taxon>
        <taxon>Trichonephila</taxon>
    </lineage>
</organism>
<dbReference type="EMBL" id="BMAU01021347">
    <property type="protein sequence ID" value="GFY18066.1"/>
    <property type="molecule type" value="Genomic_DNA"/>
</dbReference>
<dbReference type="PANTHER" id="PTHR33309">
    <property type="entry name" value="KERATIN, ULTRA HIGH-SULFUR MATRIX PROTEIN-LIKE"/>
    <property type="match status" value="1"/>
</dbReference>
<evidence type="ECO:0000313" key="3">
    <source>
        <dbReference type="Proteomes" id="UP000887159"/>
    </source>
</evidence>
<feature type="domain" description="Mutator-like transposase" evidence="1">
    <location>
        <begin position="3"/>
        <end position="263"/>
    </location>
</feature>
<gene>
    <name evidence="2" type="primary">AVEN_85169_1</name>
    <name evidence="2" type="ORF">TNCV_3385571</name>
</gene>
<evidence type="ECO:0000259" key="1">
    <source>
        <dbReference type="Pfam" id="PF20700"/>
    </source>
</evidence>
<dbReference type="InterPro" id="IPR049012">
    <property type="entry name" value="Mutator_transp_dom"/>
</dbReference>
<evidence type="ECO:0000313" key="2">
    <source>
        <dbReference type="EMBL" id="GFY18066.1"/>
    </source>
</evidence>
<comment type="caution">
    <text evidence="2">The sequence shown here is derived from an EMBL/GenBank/DDBJ whole genome shotgun (WGS) entry which is preliminary data.</text>
</comment>
<keyword evidence="3" id="KW-1185">Reference proteome</keyword>
<proteinExistence type="predicted"/>
<reference evidence="2" key="1">
    <citation type="submission" date="2020-08" db="EMBL/GenBank/DDBJ databases">
        <title>Multicomponent nature underlies the extraordinary mechanical properties of spider dragline silk.</title>
        <authorList>
            <person name="Kono N."/>
            <person name="Nakamura H."/>
            <person name="Mori M."/>
            <person name="Yoshida Y."/>
            <person name="Ohtoshi R."/>
            <person name="Malay A.D."/>
            <person name="Moran D.A.P."/>
            <person name="Tomita M."/>
            <person name="Numata K."/>
            <person name="Arakawa K."/>
        </authorList>
    </citation>
    <scope>NUCLEOTIDE SEQUENCE</scope>
</reference>
<dbReference type="Pfam" id="PF20700">
    <property type="entry name" value="Mutator"/>
    <property type="match status" value="1"/>
</dbReference>
<dbReference type="Proteomes" id="UP000887159">
    <property type="component" value="Unassembled WGS sequence"/>
</dbReference>
<sequence>MRIIGKGISAGKKLFSMLNIPYPSKCTYRQHEIKLLHAANNSMLESAKSIAECSNECGVSVDGTWQKRGYSSLNGCVSTISVDSGKILDIEVLSQYCRVRTKTEKTSGFSKKCVVSHFCKNHKGSASNMETVGAYRIFERSEANRSLRYTSYYGDGDSKAFNNVKDIYGYDSVVKYECIGHVHKRVGSRLRKLKKSTKGLGGKGKLTDKFIDTLQNYFGIAIRSNVGNLSNMQTAVIAAFFHCCSTDKKPMHGICPSGSDTWCKYQKAKQEGKLYKHRTAGLPNAVLNTVKTTYMDLCDQSLLEKCLHGKTQNSNESFNGVLWSIIPKETFVELLTLQFGAFLAVLQFNDGSKGILSVLEYLHIPMGYFILKGFSKVDDERIVDSERHSLPTTKNKRKNSEDLKKELCII</sequence>
<name>A0A8X6T191_TRICX</name>
<protein>
    <recommendedName>
        <fullName evidence="1">Mutator-like transposase domain-containing protein</fullName>
    </recommendedName>
</protein>